<dbReference type="GO" id="GO:0031146">
    <property type="term" value="P:SCF-dependent proteasomal ubiquitin-dependent protein catabolic process"/>
    <property type="evidence" value="ECO:0007669"/>
    <property type="project" value="TreeGrafter"/>
</dbReference>
<dbReference type="Gene3D" id="3.80.10.10">
    <property type="entry name" value="Ribonuclease Inhibitor"/>
    <property type="match status" value="1"/>
</dbReference>
<sequence>MTSMNWPKIPPPSVKDTIITSLELLFDHSTSPEQALTAYISSSSRADGARDGLVLYALSISYSLLKTFHQQTHQLWREKENRSEATHIIRCAISAVENAYETFKHRHNINYFAVSMPPVSREASTDVAIPAEPKHLTSPPTNDNPVATALATTQDVIRRSDSPDRAKIVEISIEDHSSEDQTPGTLHSEILSIIFSYLIRPRTSQSQVTLSICSQVNHRWYAEASRLLWAAPVVVSHRQVGDLARGLMVAQMNTGLSSNHRFVPAMKKLDLSNVRLHEAEGAFTLTRALCWRSSLSWSLKDVRIRADSIGEEIFYRLLRRNKYIETLVISEMILTGKPPKTEKYNGAPLKTLVLEFMRPQKRGAVFSDAIIHCLGPSLMYLDVTGSRATVDDNVVSSIVKQCPNPKGLWLGETDVGDNGLEALSQHCKSLKRLQLVDCQRVSDEGLRFVLSSCLDIEYIDLIGTQATPKAIELAATHLQSIKGLWYENLRGLNVNEEASLVEAVIGLVIKRGAGLRDLAICNPGLLNADCINLIAESCPNLQKLWLGNSGEALPADSLKNMMVSCSKLTTLVLPRMVPAESVQAIARDIGAKYNTRPFSLRRPDSEFGFTVSNIYD</sequence>
<comment type="caution">
    <text evidence="1">The sequence shown here is derived from an EMBL/GenBank/DDBJ whole genome shotgun (WGS) entry which is preliminary data.</text>
</comment>
<evidence type="ECO:0000313" key="2">
    <source>
        <dbReference type="Proteomes" id="UP000319731"/>
    </source>
</evidence>
<dbReference type="GeneID" id="42002759"/>
<dbReference type="STRING" id="1806994.A0A507C570"/>
<gene>
    <name evidence="1" type="ORF">SmJEL517_g01534</name>
</gene>
<keyword evidence="2" id="KW-1185">Reference proteome</keyword>
<dbReference type="GO" id="GO:0019005">
    <property type="term" value="C:SCF ubiquitin ligase complex"/>
    <property type="evidence" value="ECO:0007669"/>
    <property type="project" value="TreeGrafter"/>
</dbReference>
<dbReference type="Proteomes" id="UP000319731">
    <property type="component" value="Unassembled WGS sequence"/>
</dbReference>
<name>A0A507C570_9FUNG</name>
<dbReference type="SMART" id="SM00367">
    <property type="entry name" value="LRR_CC"/>
    <property type="match status" value="1"/>
</dbReference>
<dbReference type="OrthoDB" id="2099426at2759"/>
<dbReference type="EMBL" id="QEAO01000005">
    <property type="protein sequence ID" value="TPX36137.1"/>
    <property type="molecule type" value="Genomic_DNA"/>
</dbReference>
<dbReference type="AlphaFoldDB" id="A0A507C570"/>
<proteinExistence type="predicted"/>
<accession>A0A507C570</accession>
<dbReference type="PANTHER" id="PTHR13318">
    <property type="entry name" value="PARTNER OF PAIRED, ISOFORM B-RELATED"/>
    <property type="match status" value="1"/>
</dbReference>
<dbReference type="PANTHER" id="PTHR13318:SF95">
    <property type="entry name" value="F-BOX PROTEIN YLR352W"/>
    <property type="match status" value="1"/>
</dbReference>
<dbReference type="SUPFAM" id="SSF52047">
    <property type="entry name" value="RNI-like"/>
    <property type="match status" value="1"/>
</dbReference>
<evidence type="ECO:0000313" key="1">
    <source>
        <dbReference type="EMBL" id="TPX36137.1"/>
    </source>
</evidence>
<dbReference type="InterPro" id="IPR006553">
    <property type="entry name" value="Leu-rich_rpt_Cys-con_subtyp"/>
</dbReference>
<evidence type="ECO:0008006" key="3">
    <source>
        <dbReference type="Google" id="ProtNLM"/>
    </source>
</evidence>
<reference evidence="1 2" key="1">
    <citation type="journal article" date="2019" name="Sci. Rep.">
        <title>Comparative genomics of chytrid fungi reveal insights into the obligate biotrophic and pathogenic lifestyle of Synchytrium endobioticum.</title>
        <authorList>
            <person name="van de Vossenberg B.T.L.H."/>
            <person name="Warris S."/>
            <person name="Nguyen H.D.T."/>
            <person name="van Gent-Pelzer M.P.E."/>
            <person name="Joly D.L."/>
            <person name="van de Geest H.C."/>
            <person name="Bonants P.J.M."/>
            <person name="Smith D.S."/>
            <person name="Levesque C.A."/>
            <person name="van der Lee T.A.J."/>
        </authorList>
    </citation>
    <scope>NUCLEOTIDE SEQUENCE [LARGE SCALE GENOMIC DNA]</scope>
    <source>
        <strain evidence="1 2">JEL517</strain>
    </source>
</reference>
<dbReference type="RefSeq" id="XP_031026450.1">
    <property type="nucleotide sequence ID" value="XM_031167462.1"/>
</dbReference>
<protein>
    <recommendedName>
        <fullName evidence="3">F-box domain-containing protein</fullName>
    </recommendedName>
</protein>
<dbReference type="InterPro" id="IPR032675">
    <property type="entry name" value="LRR_dom_sf"/>
</dbReference>
<organism evidence="1 2">
    <name type="scientific">Synchytrium microbalum</name>
    <dbReference type="NCBI Taxonomy" id="1806994"/>
    <lineage>
        <taxon>Eukaryota</taxon>
        <taxon>Fungi</taxon>
        <taxon>Fungi incertae sedis</taxon>
        <taxon>Chytridiomycota</taxon>
        <taxon>Chytridiomycota incertae sedis</taxon>
        <taxon>Chytridiomycetes</taxon>
        <taxon>Synchytriales</taxon>
        <taxon>Synchytriaceae</taxon>
        <taxon>Synchytrium</taxon>
    </lineage>
</organism>